<evidence type="ECO:0000256" key="5">
    <source>
        <dbReference type="ARBA" id="ARBA00022833"/>
    </source>
</evidence>
<evidence type="ECO:0000313" key="10">
    <source>
        <dbReference type="EMBL" id="MCA6074408.1"/>
    </source>
</evidence>
<keyword evidence="3" id="KW-0645">Protease</keyword>
<comment type="caution">
    <text evidence="10">The sequence shown here is derived from an EMBL/GenBank/DDBJ whole genome shotgun (WGS) entry which is preliminary data.</text>
</comment>
<dbReference type="CDD" id="cd03143">
    <property type="entry name" value="A4_beta-galactosidase_middle_domain"/>
    <property type="match status" value="1"/>
</dbReference>
<dbReference type="InterPro" id="IPR000834">
    <property type="entry name" value="Peptidase_M14"/>
</dbReference>
<dbReference type="InterPro" id="IPR029062">
    <property type="entry name" value="Class_I_gatase-like"/>
</dbReference>
<dbReference type="CDD" id="cd06238">
    <property type="entry name" value="M14-like"/>
    <property type="match status" value="1"/>
</dbReference>
<proteinExistence type="inferred from homology"/>
<dbReference type="PROSITE" id="PS52035">
    <property type="entry name" value="PEPTIDASE_M14"/>
    <property type="match status" value="1"/>
</dbReference>
<dbReference type="SMART" id="SM00631">
    <property type="entry name" value="Zn_pept"/>
    <property type="match status" value="1"/>
</dbReference>
<dbReference type="Pfam" id="PF00246">
    <property type="entry name" value="Peptidase_M14"/>
    <property type="match status" value="1"/>
</dbReference>
<reference evidence="10" key="1">
    <citation type="submission" date="2021-09" db="EMBL/GenBank/DDBJ databases">
        <title>Fulvivirga sp. isolated from coastal sediment.</title>
        <authorList>
            <person name="Yu H."/>
        </authorList>
    </citation>
    <scope>NUCLEOTIDE SEQUENCE</scope>
    <source>
        <strain evidence="10">1062</strain>
    </source>
</reference>
<dbReference type="AlphaFoldDB" id="A0A9X1HP62"/>
<evidence type="ECO:0000313" key="11">
    <source>
        <dbReference type="Proteomes" id="UP001139409"/>
    </source>
</evidence>
<feature type="signal peptide" evidence="8">
    <location>
        <begin position="1"/>
        <end position="21"/>
    </location>
</feature>
<comment type="caution">
    <text evidence="7">Lacks conserved residue(s) required for the propagation of feature annotation.</text>
</comment>
<keyword evidence="6" id="KW-0482">Metalloprotease</keyword>
<feature type="domain" description="Peptidase M14" evidence="9">
    <location>
        <begin position="52"/>
        <end position="456"/>
    </location>
</feature>
<dbReference type="RefSeq" id="WP_225697502.1">
    <property type="nucleotide sequence ID" value="NZ_JAIXNE010000001.1"/>
</dbReference>
<evidence type="ECO:0000256" key="8">
    <source>
        <dbReference type="SAM" id="SignalP"/>
    </source>
</evidence>
<evidence type="ECO:0000256" key="2">
    <source>
        <dbReference type="ARBA" id="ARBA00005988"/>
    </source>
</evidence>
<dbReference type="PANTHER" id="PTHR11705:SF143">
    <property type="entry name" value="SLL0236 PROTEIN"/>
    <property type="match status" value="1"/>
</dbReference>
<dbReference type="Gene3D" id="3.40.630.10">
    <property type="entry name" value="Zn peptidases"/>
    <property type="match status" value="1"/>
</dbReference>
<gene>
    <name evidence="10" type="ORF">LDX50_05985</name>
</gene>
<dbReference type="GO" id="GO:0005615">
    <property type="term" value="C:extracellular space"/>
    <property type="evidence" value="ECO:0007669"/>
    <property type="project" value="TreeGrafter"/>
</dbReference>
<comment type="cofactor">
    <cofactor evidence="1">
        <name>Zn(2+)</name>
        <dbReference type="ChEBI" id="CHEBI:29105"/>
    </cofactor>
</comment>
<dbReference type="SUPFAM" id="SSF53187">
    <property type="entry name" value="Zn-dependent exopeptidases"/>
    <property type="match status" value="1"/>
</dbReference>
<comment type="similarity">
    <text evidence="2 7">Belongs to the peptidase M14 family.</text>
</comment>
<evidence type="ECO:0000256" key="4">
    <source>
        <dbReference type="ARBA" id="ARBA00022801"/>
    </source>
</evidence>
<keyword evidence="4" id="KW-0378">Hydrolase</keyword>
<organism evidence="10 11">
    <name type="scientific">Fulvivirga sedimenti</name>
    <dbReference type="NCBI Taxonomy" id="2879465"/>
    <lineage>
        <taxon>Bacteria</taxon>
        <taxon>Pseudomonadati</taxon>
        <taxon>Bacteroidota</taxon>
        <taxon>Cytophagia</taxon>
        <taxon>Cytophagales</taxon>
        <taxon>Fulvivirgaceae</taxon>
        <taxon>Fulvivirga</taxon>
    </lineage>
</organism>
<evidence type="ECO:0000256" key="6">
    <source>
        <dbReference type="ARBA" id="ARBA00023049"/>
    </source>
</evidence>
<dbReference type="EMBL" id="JAIXNE010000001">
    <property type="protein sequence ID" value="MCA6074408.1"/>
    <property type="molecule type" value="Genomic_DNA"/>
</dbReference>
<evidence type="ECO:0000256" key="7">
    <source>
        <dbReference type="PROSITE-ProRule" id="PRU01379"/>
    </source>
</evidence>
<keyword evidence="8" id="KW-0732">Signal</keyword>
<dbReference type="SUPFAM" id="SSF52317">
    <property type="entry name" value="Class I glutamine amidotransferase-like"/>
    <property type="match status" value="1"/>
</dbReference>
<dbReference type="Proteomes" id="UP001139409">
    <property type="component" value="Unassembled WGS sequence"/>
</dbReference>
<accession>A0A9X1HP62</accession>
<dbReference type="GO" id="GO:0008270">
    <property type="term" value="F:zinc ion binding"/>
    <property type="evidence" value="ECO:0007669"/>
    <property type="project" value="InterPro"/>
</dbReference>
<dbReference type="GO" id="GO:0006508">
    <property type="term" value="P:proteolysis"/>
    <property type="evidence" value="ECO:0007669"/>
    <property type="project" value="UniProtKB-KW"/>
</dbReference>
<dbReference type="PANTHER" id="PTHR11705">
    <property type="entry name" value="PROTEASE FAMILY M14 CARBOXYPEPTIDASE A,B"/>
    <property type="match status" value="1"/>
</dbReference>
<feature type="chain" id="PRO_5040847357" evidence="8">
    <location>
        <begin position="22"/>
        <end position="852"/>
    </location>
</feature>
<evidence type="ECO:0000259" key="9">
    <source>
        <dbReference type="PROSITE" id="PS52035"/>
    </source>
</evidence>
<keyword evidence="5" id="KW-0862">Zinc</keyword>
<protein>
    <submittedName>
        <fullName evidence="10">M14 family metallopeptidase</fullName>
    </submittedName>
</protein>
<sequence length="852" mass="94827">MYHLRSLILFFLISCAGTLFAQVNLSYYLPEETFDSDIPAPADVIGHEVGEWHITHDKLVQYMYALAAKSDRITIMETGRTFEGRPLLLLTITDPSNHAQLEDIRTRHLELSDPEKSKNLNLADMPAVIYMGFSIHGNEPSGSNASLLAAYYFAASTNPQIKEALKNTVILFDPSFNPDGLQRFAAWVNSRKSQVLSSNPENQEQNEPWPRGRTNHYWFDLNRDWLPVQLPESQARLKTFHNWKPNVLTDHHEMGTNSTFFFQPGIPSRNNPLTPARTFELTEEIGKYHAAALDSIGSLYFTKENYDDFYYGKGSTYPDINGGIGILFEQASSRGHLQESDNGLLSFPFTIRNQLNTALSTLRAVNALRVDLLEHQRDFYSSALSGSSAENAYLASSSDPWIVYHFARLLETHQIKYSVSTSRQKINGTDYNPGETLLIPTNQPQYRLIKSIFERRTSFTDSLFYDISAWNMPMAFNMDYQTVSTKEMGKISAGESKKAEPPTGRVTGGKAGYAYAFDWNNYYAPALLYHLLDKNLRLKVATEPFNGSEGSQFSRGTLILPLGNQSLSSDSIHAIVERAVSEYGVTAYALNSGLDLEGKSLGSPSFKSLESPRVALLVGDGVNSYEAGEVWHLFDERMKIPLTLLPTDRVGRSDLSRYSTIIMVNGSYGSLGDRGKDQLRSWVQQGGVLIAVKNAVSAMNGMGLGNFKFRSISNSDSSKQRSYSDLSAERGAEELGGAIFEARIDTTHPLFYGYNKERIAIFKNDKLFLEPSTNGFANPIIYTKNPLLSGYISKSSLEGLQGSSAIGVGSSGQGRIIALTNDLNFRAFWLGTNRIFMNAVFFGGMINSGATR</sequence>
<evidence type="ECO:0000256" key="3">
    <source>
        <dbReference type="ARBA" id="ARBA00022670"/>
    </source>
</evidence>
<dbReference type="GO" id="GO:0004181">
    <property type="term" value="F:metallocarboxypeptidase activity"/>
    <property type="evidence" value="ECO:0007669"/>
    <property type="project" value="InterPro"/>
</dbReference>
<name>A0A9X1HP62_9BACT</name>
<evidence type="ECO:0000256" key="1">
    <source>
        <dbReference type="ARBA" id="ARBA00001947"/>
    </source>
</evidence>
<keyword evidence="11" id="KW-1185">Reference proteome</keyword>